<accession>A0A8S0VXR0</accession>
<dbReference type="InterPro" id="IPR008792">
    <property type="entry name" value="PQQD"/>
</dbReference>
<dbReference type="Gene3D" id="1.10.10.1150">
    <property type="entry name" value="Coenzyme PQQ synthesis protein D (PqqD)"/>
    <property type="match status" value="1"/>
</dbReference>
<dbReference type="Proteomes" id="UP000836597">
    <property type="component" value="Chromosome"/>
</dbReference>
<organism evidence="1">
    <name type="scientific">Acididesulfobacillus acetoxydans</name>
    <dbReference type="NCBI Taxonomy" id="1561005"/>
    <lineage>
        <taxon>Bacteria</taxon>
        <taxon>Bacillati</taxon>
        <taxon>Bacillota</taxon>
        <taxon>Clostridia</taxon>
        <taxon>Eubacteriales</taxon>
        <taxon>Peptococcaceae</taxon>
        <taxon>Acididesulfobacillus</taxon>
    </lineage>
</organism>
<dbReference type="InterPro" id="IPR041881">
    <property type="entry name" value="PqqD_sf"/>
</dbReference>
<dbReference type="EMBL" id="CDGJ01000092">
    <property type="protein sequence ID" value="CEJ08739.1"/>
    <property type="molecule type" value="Genomic_DNA"/>
</dbReference>
<sequence length="119" mass="14153">MLNKKILKKDNYLLYIPVKKYRHWELRNDAVFLVFEHNKPAERFLHWLVKKPTVSDLELDGVGSKVWLNIDGQNTVYQIGQNISRELGQAFDPDYQRLTRFLNYLNKKGWISFTRGPQS</sequence>
<reference evidence="2" key="1">
    <citation type="submission" date="2014-11" db="EMBL/GenBank/DDBJ databases">
        <authorList>
            <person name="Hornung B.V."/>
        </authorList>
    </citation>
    <scope>NUCLEOTIDE SEQUENCE</scope>
    <source>
        <strain evidence="2">INE</strain>
    </source>
</reference>
<gene>
    <name evidence="1" type="ORF">DEACI_2856</name>
    <name evidence="2" type="ORF">DEACI_3219</name>
</gene>
<keyword evidence="3" id="KW-1185">Reference proteome</keyword>
<evidence type="ECO:0000313" key="3">
    <source>
        <dbReference type="Proteomes" id="UP001071230"/>
    </source>
</evidence>
<dbReference type="RefSeq" id="WP_240985594.1">
    <property type="nucleotide sequence ID" value="NZ_CDGJ01000092.1"/>
</dbReference>
<evidence type="ECO:0000313" key="1">
    <source>
        <dbReference type="EMBL" id="CAA7602183.1"/>
    </source>
</evidence>
<dbReference type="EMBL" id="LR746496">
    <property type="protein sequence ID" value="CAA7602183.1"/>
    <property type="molecule type" value="Genomic_DNA"/>
</dbReference>
<name>A0A8S0VXR0_9FIRM</name>
<dbReference type="KEGG" id="aacx:DEACI_2856"/>
<reference evidence="1" key="2">
    <citation type="submission" date="2020-01" db="EMBL/GenBank/DDBJ databases">
        <authorList>
            <person name="Hornung B."/>
        </authorList>
    </citation>
    <scope>NUCLEOTIDE SEQUENCE</scope>
    <source>
        <strain evidence="1">PacBioINE</strain>
    </source>
</reference>
<dbReference type="AlphaFoldDB" id="A0A8S0VXR0"/>
<dbReference type="Pfam" id="PF05402">
    <property type="entry name" value="PqqD"/>
    <property type="match status" value="1"/>
</dbReference>
<dbReference type="Proteomes" id="UP001071230">
    <property type="component" value="Unassembled WGS sequence"/>
</dbReference>
<protein>
    <submittedName>
        <fullName evidence="1">Coenzyme PQQ synthesis protein D (PqqD)</fullName>
    </submittedName>
</protein>
<evidence type="ECO:0000313" key="2">
    <source>
        <dbReference type="EMBL" id="CEJ08739.1"/>
    </source>
</evidence>
<proteinExistence type="predicted"/>